<dbReference type="SUPFAM" id="SSF52540">
    <property type="entry name" value="P-loop containing nucleoside triphosphate hydrolases"/>
    <property type="match status" value="1"/>
</dbReference>
<keyword evidence="2" id="KW-0067">ATP-binding</keyword>
<proteinExistence type="inferred from homology"/>
<accession>A0A369VEK3</accession>
<dbReference type="Gene3D" id="1.10.8.80">
    <property type="entry name" value="Magnesium chelatase subunit I, C-Terminal domain"/>
    <property type="match status" value="1"/>
</dbReference>
<feature type="domain" description="ChlI/MoxR AAA lid" evidence="5">
    <location>
        <begin position="243"/>
        <end position="315"/>
    </location>
</feature>
<dbReference type="CDD" id="cd00009">
    <property type="entry name" value="AAA"/>
    <property type="match status" value="1"/>
</dbReference>
<dbReference type="Pfam" id="PF17863">
    <property type="entry name" value="AAA_lid_2"/>
    <property type="match status" value="1"/>
</dbReference>
<evidence type="ECO:0000259" key="5">
    <source>
        <dbReference type="Pfam" id="PF17863"/>
    </source>
</evidence>
<evidence type="ECO:0000313" key="7">
    <source>
        <dbReference type="Proteomes" id="UP000253742"/>
    </source>
</evidence>
<evidence type="ECO:0000313" key="6">
    <source>
        <dbReference type="EMBL" id="RDD90595.1"/>
    </source>
</evidence>
<protein>
    <submittedName>
        <fullName evidence="6">MoxR family ATPase</fullName>
    </submittedName>
</protein>
<dbReference type="Pfam" id="PF07726">
    <property type="entry name" value="AAA_3"/>
    <property type="match status" value="1"/>
</dbReference>
<evidence type="ECO:0000259" key="4">
    <source>
        <dbReference type="Pfam" id="PF07726"/>
    </source>
</evidence>
<organism evidence="6 7">
    <name type="scientific">Streptomyces parvulus</name>
    <dbReference type="NCBI Taxonomy" id="146923"/>
    <lineage>
        <taxon>Bacteria</taxon>
        <taxon>Bacillati</taxon>
        <taxon>Actinomycetota</taxon>
        <taxon>Actinomycetes</taxon>
        <taxon>Kitasatosporales</taxon>
        <taxon>Streptomycetaceae</taxon>
        <taxon>Streptomyces</taxon>
    </lineage>
</organism>
<dbReference type="InterPro" id="IPR027417">
    <property type="entry name" value="P-loop_NTPase"/>
</dbReference>
<dbReference type="InterPro" id="IPR011703">
    <property type="entry name" value="ATPase_AAA-3"/>
</dbReference>
<dbReference type="EMBL" id="QQBH01000002">
    <property type="protein sequence ID" value="RDD90595.1"/>
    <property type="molecule type" value="Genomic_DNA"/>
</dbReference>
<dbReference type="FunFam" id="3.40.50.300:FF:000640">
    <property type="entry name" value="MoxR family ATPase"/>
    <property type="match status" value="1"/>
</dbReference>
<dbReference type="OrthoDB" id="9808397at2"/>
<dbReference type="AlphaFoldDB" id="A0A369VEK3"/>
<dbReference type="GO" id="GO:0005524">
    <property type="term" value="F:ATP binding"/>
    <property type="evidence" value="ECO:0007669"/>
    <property type="project" value="UniProtKB-KW"/>
</dbReference>
<feature type="domain" description="ATPase AAA-3" evidence="4">
    <location>
        <begin position="49"/>
        <end position="178"/>
    </location>
</feature>
<comment type="caution">
    <text evidence="6">The sequence shown here is derived from an EMBL/GenBank/DDBJ whole genome shotgun (WGS) entry which is preliminary data.</text>
</comment>
<dbReference type="InterPro" id="IPR050764">
    <property type="entry name" value="CbbQ/NirQ/NorQ/GpvN"/>
</dbReference>
<dbReference type="Gene3D" id="3.40.50.300">
    <property type="entry name" value="P-loop containing nucleotide triphosphate hydrolases"/>
    <property type="match status" value="1"/>
</dbReference>
<evidence type="ECO:0000256" key="3">
    <source>
        <dbReference type="ARBA" id="ARBA00061607"/>
    </source>
</evidence>
<comment type="similarity">
    <text evidence="3">Belongs to the MoxR family.</text>
</comment>
<name>A0A369VEK3_9ACTN</name>
<evidence type="ECO:0000256" key="1">
    <source>
        <dbReference type="ARBA" id="ARBA00022741"/>
    </source>
</evidence>
<evidence type="ECO:0000256" key="2">
    <source>
        <dbReference type="ARBA" id="ARBA00022840"/>
    </source>
</evidence>
<keyword evidence="1" id="KW-0547">Nucleotide-binding</keyword>
<dbReference type="InterPro" id="IPR041628">
    <property type="entry name" value="ChlI/MoxR_AAA_lid"/>
</dbReference>
<dbReference type="PIRSF" id="PIRSF002849">
    <property type="entry name" value="AAA_ATPase_chaperone_MoxR_prd"/>
    <property type="match status" value="1"/>
</dbReference>
<dbReference type="Proteomes" id="UP000253742">
    <property type="component" value="Unassembled WGS sequence"/>
</dbReference>
<dbReference type="PANTHER" id="PTHR42759">
    <property type="entry name" value="MOXR FAMILY PROTEIN"/>
    <property type="match status" value="1"/>
</dbReference>
<dbReference type="RefSeq" id="WP_114527443.1">
    <property type="nucleotide sequence ID" value="NZ_JBHYWK010000008.1"/>
</dbReference>
<gene>
    <name evidence="6" type="ORF">DVZ84_04425</name>
</gene>
<sequence>MTSPTTPQPRTPEQVGEQAGAVLREIGRAVVGKPDALELVMLGVLAGGHVLVEDLPGLGKTLLARSFATTLGLDFRRIQFTPDLLPSDVTGAPLYDQRSGEMVFRPGPVFTHLLLADEINRTPPKTQAALLEAMAESQVTVDGETRRLADPFLVIATANPVEYEGTYSLPEAQLDRFQLRVRMGYLSAREELSMLRARVDRAAPEAVLEPLASPQDVVAWRRTVEGVEIDDDLLEYAVALVGATREHAQISIGASPRGGLALVQLARARAVLSGRDYVVPEDVKALAVPALAHRVSLRPELWVREVSTDDVLREIVDRVDTPSTRRTAAVPS</sequence>
<reference evidence="6 7" key="1">
    <citation type="submission" date="2018-07" db="EMBL/GenBank/DDBJ databases">
        <title>Genome guided investigation of antibiotics producing actinomycetales strain isolated from a Macau mangrove ecosystem.</title>
        <authorList>
            <person name="Hu D."/>
        </authorList>
    </citation>
    <scope>NUCLEOTIDE SEQUENCE [LARGE SCALE GENOMIC DNA]</scope>
    <source>
        <strain evidence="6 7">2297</strain>
    </source>
</reference>
<dbReference type="PANTHER" id="PTHR42759:SF5">
    <property type="entry name" value="METHANOL DEHYDROGENASE REGULATOR"/>
    <property type="match status" value="1"/>
</dbReference>
<dbReference type="GO" id="GO:0016887">
    <property type="term" value="F:ATP hydrolysis activity"/>
    <property type="evidence" value="ECO:0007669"/>
    <property type="project" value="InterPro"/>
</dbReference>